<protein>
    <submittedName>
        <fullName evidence="2">Uncharacterized protein</fullName>
    </submittedName>
</protein>
<dbReference type="WBParaSite" id="JU765_v2.g1941.t1">
    <property type="protein sequence ID" value="JU765_v2.g1941.t1"/>
    <property type="gene ID" value="JU765_v2.g1941"/>
</dbReference>
<organism evidence="1 2">
    <name type="scientific">Panagrolaimus sp. JU765</name>
    <dbReference type="NCBI Taxonomy" id="591449"/>
    <lineage>
        <taxon>Eukaryota</taxon>
        <taxon>Metazoa</taxon>
        <taxon>Ecdysozoa</taxon>
        <taxon>Nematoda</taxon>
        <taxon>Chromadorea</taxon>
        <taxon>Rhabditida</taxon>
        <taxon>Tylenchina</taxon>
        <taxon>Panagrolaimomorpha</taxon>
        <taxon>Panagrolaimoidea</taxon>
        <taxon>Panagrolaimidae</taxon>
        <taxon>Panagrolaimus</taxon>
    </lineage>
</organism>
<reference evidence="2" key="1">
    <citation type="submission" date="2022-11" db="UniProtKB">
        <authorList>
            <consortium name="WormBaseParasite"/>
        </authorList>
    </citation>
    <scope>IDENTIFICATION</scope>
</reference>
<sequence length="122" mass="13921">MTFLAGIEADPSLNSKCRDLLTCAIKKQCVQLNFLVKSFQGANISAQLYNDLDKGIDYGCIFTAGCLEECNRCPFGDFRNRINMWEGHCYEMFREIVYKKFETEFDNLGIRPAIGIKIKTQA</sequence>
<proteinExistence type="predicted"/>
<dbReference type="Proteomes" id="UP000887576">
    <property type="component" value="Unplaced"/>
</dbReference>
<name>A0AC34QTR7_9BILA</name>
<evidence type="ECO:0000313" key="1">
    <source>
        <dbReference type="Proteomes" id="UP000887576"/>
    </source>
</evidence>
<accession>A0AC34QTR7</accession>
<evidence type="ECO:0000313" key="2">
    <source>
        <dbReference type="WBParaSite" id="JU765_v2.g1941.t1"/>
    </source>
</evidence>